<protein>
    <recommendedName>
        <fullName evidence="5">M96 mating-specific protein family</fullName>
    </recommendedName>
</protein>
<evidence type="ECO:0008006" key="5">
    <source>
        <dbReference type="Google" id="ProtNLM"/>
    </source>
</evidence>
<feature type="compositionally biased region" description="Pro residues" evidence="2">
    <location>
        <begin position="492"/>
        <end position="502"/>
    </location>
</feature>
<evidence type="ECO:0000256" key="2">
    <source>
        <dbReference type="SAM" id="MobiDB-lite"/>
    </source>
</evidence>
<keyword evidence="4" id="KW-1185">Reference proteome</keyword>
<feature type="region of interest" description="Disordered" evidence="2">
    <location>
        <begin position="31"/>
        <end position="105"/>
    </location>
</feature>
<feature type="region of interest" description="Disordered" evidence="2">
    <location>
        <begin position="482"/>
        <end position="508"/>
    </location>
</feature>
<organism evidence="3 4">
    <name type="scientific">Phytophthora aleatoria</name>
    <dbReference type="NCBI Taxonomy" id="2496075"/>
    <lineage>
        <taxon>Eukaryota</taxon>
        <taxon>Sar</taxon>
        <taxon>Stramenopiles</taxon>
        <taxon>Oomycota</taxon>
        <taxon>Peronosporomycetes</taxon>
        <taxon>Peronosporales</taxon>
        <taxon>Peronosporaceae</taxon>
        <taxon>Phytophthora</taxon>
    </lineage>
</organism>
<dbReference type="EMBL" id="JAENGY010000341">
    <property type="protein sequence ID" value="KAG6965379.1"/>
    <property type="molecule type" value="Genomic_DNA"/>
</dbReference>
<dbReference type="Proteomes" id="UP000709295">
    <property type="component" value="Unassembled WGS sequence"/>
</dbReference>
<dbReference type="PANTHER" id="PTHR35796">
    <property type="entry name" value="HYPOTHETICAL CYTOSOLIC PROTEIN"/>
    <property type="match status" value="1"/>
</dbReference>
<keyword evidence="1" id="KW-0175">Coiled coil</keyword>
<dbReference type="AlphaFoldDB" id="A0A8J5MGI6"/>
<evidence type="ECO:0000256" key="1">
    <source>
        <dbReference type="SAM" id="Coils"/>
    </source>
</evidence>
<name>A0A8J5MGI6_9STRA</name>
<accession>A0A8J5MGI6</accession>
<gene>
    <name evidence="3" type="ORF">JG688_00007239</name>
</gene>
<feature type="coiled-coil region" evidence="1">
    <location>
        <begin position="164"/>
        <end position="212"/>
    </location>
</feature>
<dbReference type="PANTHER" id="PTHR35796:SF3">
    <property type="entry name" value="BHLH DOMAIN-CONTAINING PROTEIN"/>
    <property type="match status" value="1"/>
</dbReference>
<proteinExistence type="predicted"/>
<reference evidence="3" key="1">
    <citation type="submission" date="2021-01" db="EMBL/GenBank/DDBJ databases">
        <title>Phytophthora aleatoria, a newly-described species from Pinus radiata is distinct from Phytophthora cactorum isolates based on comparative genomics.</title>
        <authorList>
            <person name="Mcdougal R."/>
            <person name="Panda P."/>
            <person name="Williams N."/>
            <person name="Studholme D.J."/>
        </authorList>
    </citation>
    <scope>NUCLEOTIDE SEQUENCE</scope>
    <source>
        <strain evidence="3">NZFS 4037</strain>
    </source>
</reference>
<sequence length="812" mass="91327">MSGLTPNAFANEPTGLQDVLAFIADFEMEDSASSVNHDSDGWMEDEVSTTEQQGKAQGADLEELCMDSDRRPSPTTASSSSNHGPNQTLVANAASMAPRRHRVSRKEELEYLRMKVKEMEEKLKKLKNHAEGGGTPPPPVPATLEDAKAAMQLEQSVALWKKMAQRQKSQREMVESENTKLREKLKTQVRMAKSLQRILRKRERAAEEITAETPKRFKQLPQAAPDVSSFDALVQNLDALYAITNERISLCPVVSGSQPVMRKQDIKYNDFTGMFLEFLHSKIVPFGVDAVNRAMWRHMSEPGIRFNAYFDESAKVTENMVMRKFGVEIKQDTRTAKMNGRQAIRRNVESDRVVIVRESIIDHAELGGTTGQGITFRDVGWLVLTDVTGQVSASGPMTLVQSYATLTPNLDSTWEVGALTDFVLQSREDMEDASLTKAETSLSLPTAPATKTVKKTFGRPRVSRKEELENLRQKVKDMESKLQELKETPDSGSPPPTAPSPPINHLNSKPVENSIALWKTMAKRQKNQRELVEVENVKLREKLKTQVRMAKSLKRILCKRMRDEDQVSNTPKRTRPQLQGVSSSTAAVFDEMLQCLDQLYIETDKRIVHSPMASMANPVIRKRDVKYSDAAGMFLEFHDSKLWPFDVQTVNRATWRFLTETGHKFNKYIEEHVEMRDNTMLRKFGVELNHGNSVALLFGRQVTRQYVASNRVVLIRHSVIDEIQLPGAQTSGLTFRESGWIVLSSAPALGTGSATLTRGYSTMTPDIDLNEQWEVGTLTDFVLQSREDVEVGNDKIIENLLLEEAVKQSTSV</sequence>
<evidence type="ECO:0000313" key="4">
    <source>
        <dbReference type="Proteomes" id="UP000709295"/>
    </source>
</evidence>
<comment type="caution">
    <text evidence="3">The sequence shown here is derived from an EMBL/GenBank/DDBJ whole genome shotgun (WGS) entry which is preliminary data.</text>
</comment>
<evidence type="ECO:0000313" key="3">
    <source>
        <dbReference type="EMBL" id="KAG6965379.1"/>
    </source>
</evidence>